<feature type="compositionally biased region" description="Basic and acidic residues" evidence="1">
    <location>
        <begin position="22"/>
        <end position="40"/>
    </location>
</feature>
<evidence type="ECO:0000313" key="3">
    <source>
        <dbReference type="Proteomes" id="UP000011863"/>
    </source>
</evidence>
<dbReference type="AlphaFoldDB" id="A0A6C7E628"/>
<organism evidence="2 3">
    <name type="scientific">Ilumatobacter coccineus (strain NBRC 103263 / KCTC 29153 / YM16-304)</name>
    <dbReference type="NCBI Taxonomy" id="1313172"/>
    <lineage>
        <taxon>Bacteria</taxon>
        <taxon>Bacillati</taxon>
        <taxon>Actinomycetota</taxon>
        <taxon>Acidimicrobiia</taxon>
        <taxon>Acidimicrobiales</taxon>
        <taxon>Ilumatobacteraceae</taxon>
        <taxon>Ilumatobacter</taxon>
    </lineage>
</organism>
<keyword evidence="3" id="KW-1185">Reference proteome</keyword>
<feature type="region of interest" description="Disordered" evidence="1">
    <location>
        <begin position="67"/>
        <end position="109"/>
    </location>
</feature>
<dbReference type="Proteomes" id="UP000011863">
    <property type="component" value="Chromosome"/>
</dbReference>
<dbReference type="KEGG" id="aym:YM304_28800"/>
<sequence>MMPSGCGIERQWCRAAVASSGHDVERRDVERRGKSGAERCRRSHGKCLGLAFTDVTTQVVNPTTQVVNDRQSHPQLTKLPTTARAEPSPLRPGHSALSGAGWTGVESTL</sequence>
<protein>
    <submittedName>
        <fullName evidence="2">Uncharacterized protein</fullName>
    </submittedName>
</protein>
<accession>A0A6C7E628</accession>
<dbReference type="RefSeq" id="WP_015442441.1">
    <property type="nucleotide sequence ID" value="NC_020520.1"/>
</dbReference>
<evidence type="ECO:0000313" key="2">
    <source>
        <dbReference type="EMBL" id="BAN03194.1"/>
    </source>
</evidence>
<name>A0A6C7E628_ILUCY</name>
<gene>
    <name evidence="2" type="ORF">YM304_28800</name>
</gene>
<feature type="region of interest" description="Disordered" evidence="1">
    <location>
        <begin position="19"/>
        <end position="40"/>
    </location>
</feature>
<reference evidence="2 3" key="1">
    <citation type="journal article" date="2013" name="Int. J. Syst. Evol. Microbiol.">
        <title>Ilumatobacter nonamiense sp. nov. and Ilumatobacter coccineum sp. nov., isolated from seashore sand.</title>
        <authorList>
            <person name="Matsumoto A."/>
            <person name="Kasai H."/>
            <person name="Matsuo Y."/>
            <person name="Shizuri Y."/>
            <person name="Ichikawa N."/>
            <person name="Fujita N."/>
            <person name="Omura S."/>
            <person name="Takahashi Y."/>
        </authorList>
    </citation>
    <scope>NUCLEOTIDE SEQUENCE [LARGE SCALE GENOMIC DNA]</scope>
    <source>
        <strain evidence="3">NBRC 103263 / KCTC 29153 / YM16-304</strain>
    </source>
</reference>
<proteinExistence type="predicted"/>
<evidence type="ECO:0000256" key="1">
    <source>
        <dbReference type="SAM" id="MobiDB-lite"/>
    </source>
</evidence>
<dbReference type="EMBL" id="AP012057">
    <property type="protein sequence ID" value="BAN03194.1"/>
    <property type="molecule type" value="Genomic_DNA"/>
</dbReference>